<evidence type="ECO:0000313" key="2">
    <source>
        <dbReference type="EMBL" id="AMW04467.1"/>
    </source>
</evidence>
<evidence type="ECO:0000313" key="3">
    <source>
        <dbReference type="Proteomes" id="UP000076404"/>
    </source>
</evidence>
<feature type="chain" id="PRO_5007506601" description="Lipoprotein" evidence="1">
    <location>
        <begin position="34"/>
        <end position="147"/>
    </location>
</feature>
<keyword evidence="3" id="KW-1185">Reference proteome</keyword>
<organism evidence="2 3">
    <name type="scientific">Gemmatimonas phototrophica</name>
    <dbReference type="NCBI Taxonomy" id="1379270"/>
    <lineage>
        <taxon>Bacteria</taxon>
        <taxon>Pseudomonadati</taxon>
        <taxon>Gemmatimonadota</taxon>
        <taxon>Gemmatimonadia</taxon>
        <taxon>Gemmatimonadales</taxon>
        <taxon>Gemmatimonadaceae</taxon>
        <taxon>Gemmatimonas</taxon>
    </lineage>
</organism>
<name>A0A143BHE6_9BACT</name>
<proteinExistence type="predicted"/>
<accession>A0A143BHE6</accession>
<dbReference type="STRING" id="1379270.GEMMAAP_05665"/>
<keyword evidence="1" id="KW-0732">Signal</keyword>
<dbReference type="eggNOG" id="ENOG503150J">
    <property type="taxonomic scope" value="Bacteria"/>
</dbReference>
<gene>
    <name evidence="2" type="ORF">GEMMAAP_05665</name>
</gene>
<dbReference type="Proteomes" id="UP000076404">
    <property type="component" value="Chromosome"/>
</dbReference>
<evidence type="ECO:0008006" key="4">
    <source>
        <dbReference type="Google" id="ProtNLM"/>
    </source>
</evidence>
<dbReference type="EMBL" id="CP011454">
    <property type="protein sequence ID" value="AMW04467.1"/>
    <property type="molecule type" value="Genomic_DNA"/>
</dbReference>
<evidence type="ECO:0000256" key="1">
    <source>
        <dbReference type="SAM" id="SignalP"/>
    </source>
</evidence>
<dbReference type="AlphaFoldDB" id="A0A143BHE6"/>
<dbReference type="RefSeq" id="WP_026849866.1">
    <property type="nucleotide sequence ID" value="NZ_CP011454.1"/>
</dbReference>
<sequence>MISFPVPALCRLHARRAATAAAVVLFGACASPAAPPDSPAGGLAAGDEVSPAGNGVFFVSFLEVLSDSRCPTRVKCVWEGDATVRFGYRFGRGATVPFVLQLNTAPRDTLIDRVRVVFDSLTPTLEVPGAPIPAARYRAWVSLKPLP</sequence>
<reference evidence="2 3" key="1">
    <citation type="journal article" date="2014" name="Proc. Natl. Acad. Sci. U.S.A.">
        <title>Functional type 2 photosynthetic reaction centers found in the rare bacterial phylum Gemmatimonadetes.</title>
        <authorList>
            <person name="Zeng Y."/>
            <person name="Feng F."/>
            <person name="Medova H."/>
            <person name="Dean J."/>
            <person name="Koblizek M."/>
        </authorList>
    </citation>
    <scope>NUCLEOTIDE SEQUENCE [LARGE SCALE GENOMIC DNA]</scope>
    <source>
        <strain evidence="2 3">AP64</strain>
    </source>
</reference>
<reference evidence="2 3" key="2">
    <citation type="journal article" date="2016" name="Environ. Microbiol. Rep.">
        <title>Metagenomic evidence for the presence of phototrophic Gemmatimonadetes bacteria in diverse environments.</title>
        <authorList>
            <person name="Zeng Y."/>
            <person name="Baumbach J."/>
            <person name="Barbosa E.G."/>
            <person name="Azevedo V."/>
            <person name="Zhang C."/>
            <person name="Koblizek M."/>
        </authorList>
    </citation>
    <scope>NUCLEOTIDE SEQUENCE [LARGE SCALE GENOMIC DNA]</scope>
    <source>
        <strain evidence="2 3">AP64</strain>
    </source>
</reference>
<feature type="signal peptide" evidence="1">
    <location>
        <begin position="1"/>
        <end position="33"/>
    </location>
</feature>
<protein>
    <recommendedName>
        <fullName evidence="4">Lipoprotein</fullName>
    </recommendedName>
</protein>
<dbReference type="KEGG" id="gph:GEMMAAP_05665"/>
<dbReference type="OrthoDB" id="163809at2"/>